<evidence type="ECO:0000313" key="3">
    <source>
        <dbReference type="Proteomes" id="UP000177905"/>
    </source>
</evidence>
<accession>A0A1F4S6J7</accession>
<dbReference type="AlphaFoldDB" id="A0A1F4S6J7"/>
<dbReference type="InterPro" id="IPR036165">
    <property type="entry name" value="YefM-like_sf"/>
</dbReference>
<dbReference type="Gene3D" id="3.40.1620.10">
    <property type="entry name" value="YefM-like domain"/>
    <property type="match status" value="1"/>
</dbReference>
<name>A0A1F4S6J7_UNCSA</name>
<dbReference type="EMBL" id="MEUA01000014">
    <property type="protein sequence ID" value="OGC16066.1"/>
    <property type="molecule type" value="Genomic_DNA"/>
</dbReference>
<protein>
    <recommendedName>
        <fullName evidence="4">Antitoxin</fullName>
    </recommendedName>
</protein>
<reference evidence="2 3" key="1">
    <citation type="journal article" date="2016" name="Nat. Commun.">
        <title>Thousands of microbial genomes shed light on interconnected biogeochemical processes in an aquifer system.</title>
        <authorList>
            <person name="Anantharaman K."/>
            <person name="Brown C.T."/>
            <person name="Hug L.A."/>
            <person name="Sharon I."/>
            <person name="Castelle C.J."/>
            <person name="Probst A.J."/>
            <person name="Thomas B.C."/>
            <person name="Singh A."/>
            <person name="Wilkins M.J."/>
            <person name="Karaoz U."/>
            <person name="Brodie E.L."/>
            <person name="Williams K.H."/>
            <person name="Hubbard S.S."/>
            <person name="Banfield J.F."/>
        </authorList>
    </citation>
    <scope>NUCLEOTIDE SEQUENCE [LARGE SCALE GENOMIC DNA]</scope>
</reference>
<evidence type="ECO:0000256" key="1">
    <source>
        <dbReference type="ARBA" id="ARBA00009981"/>
    </source>
</evidence>
<proteinExistence type="inferred from homology"/>
<evidence type="ECO:0000313" key="2">
    <source>
        <dbReference type="EMBL" id="OGC16066.1"/>
    </source>
</evidence>
<evidence type="ECO:0008006" key="4">
    <source>
        <dbReference type="Google" id="ProtNLM"/>
    </source>
</evidence>
<dbReference type="NCBIfam" id="TIGR01552">
    <property type="entry name" value="phd_fam"/>
    <property type="match status" value="1"/>
</dbReference>
<comment type="similarity">
    <text evidence="1">Belongs to the phD/YefM antitoxin family.</text>
</comment>
<sequence>MRMKASEFKAKCLDVMDKAHNYYEEIIITKHGHDVAMLVPVLSPPAKSIFGFLKGSVKIKDNIVRPQKEKWEADKNG</sequence>
<organism evidence="2 3">
    <name type="scientific">candidate division WOR-1 bacterium RIFOXYB2_FULL_36_35</name>
    <dbReference type="NCBI Taxonomy" id="1802578"/>
    <lineage>
        <taxon>Bacteria</taxon>
        <taxon>Bacillati</taxon>
        <taxon>Saganbacteria</taxon>
    </lineage>
</organism>
<dbReference type="Proteomes" id="UP000177905">
    <property type="component" value="Unassembled WGS sequence"/>
</dbReference>
<gene>
    <name evidence="2" type="ORF">A2290_00050</name>
</gene>
<dbReference type="SUPFAM" id="SSF143120">
    <property type="entry name" value="YefM-like"/>
    <property type="match status" value="1"/>
</dbReference>
<comment type="caution">
    <text evidence="2">The sequence shown here is derived from an EMBL/GenBank/DDBJ whole genome shotgun (WGS) entry which is preliminary data.</text>
</comment>